<sequence length="141" mass="15482">MQKTTLAALLLLSAACQHKDPQQTAATANTPNETVAAAPPDSTTQYLANPKVGDVLVVRFQPEGAPQQQFYFYQVFRLAGDTVLTRPALKPAATADADVRTLGVFSPDAVRAYTRAELQEYRREDPMDPQHTRLIGVRRGE</sequence>
<dbReference type="Proteomes" id="UP001500454">
    <property type="component" value="Unassembled WGS sequence"/>
</dbReference>
<dbReference type="RefSeq" id="WP_345220983.1">
    <property type="nucleotide sequence ID" value="NZ_BAABHA010000001.1"/>
</dbReference>
<reference evidence="3" key="1">
    <citation type="journal article" date="2019" name="Int. J. Syst. Evol. Microbiol.">
        <title>The Global Catalogue of Microorganisms (GCM) 10K type strain sequencing project: providing services to taxonomists for standard genome sequencing and annotation.</title>
        <authorList>
            <consortium name="The Broad Institute Genomics Platform"/>
            <consortium name="The Broad Institute Genome Sequencing Center for Infectious Disease"/>
            <person name="Wu L."/>
            <person name="Ma J."/>
        </authorList>
    </citation>
    <scope>NUCLEOTIDE SEQUENCE [LARGE SCALE GENOMIC DNA]</scope>
    <source>
        <strain evidence="3">JCM 17924</strain>
    </source>
</reference>
<evidence type="ECO:0000313" key="3">
    <source>
        <dbReference type="Proteomes" id="UP001500454"/>
    </source>
</evidence>
<evidence type="ECO:0000256" key="1">
    <source>
        <dbReference type="SAM" id="MobiDB-lite"/>
    </source>
</evidence>
<keyword evidence="3" id="KW-1185">Reference proteome</keyword>
<protein>
    <submittedName>
        <fullName evidence="2">Uncharacterized protein</fullName>
    </submittedName>
</protein>
<evidence type="ECO:0000313" key="2">
    <source>
        <dbReference type="EMBL" id="GAA4373701.1"/>
    </source>
</evidence>
<name>A0ABP8IUD1_9BACT</name>
<proteinExistence type="predicted"/>
<feature type="region of interest" description="Disordered" evidence="1">
    <location>
        <begin position="22"/>
        <end position="45"/>
    </location>
</feature>
<accession>A0ABP8IUD1</accession>
<gene>
    <name evidence="2" type="ORF">GCM10023186_04560</name>
</gene>
<dbReference type="PROSITE" id="PS51257">
    <property type="entry name" value="PROKAR_LIPOPROTEIN"/>
    <property type="match status" value="1"/>
</dbReference>
<dbReference type="EMBL" id="BAABHA010000001">
    <property type="protein sequence ID" value="GAA4373701.1"/>
    <property type="molecule type" value="Genomic_DNA"/>
</dbReference>
<organism evidence="2 3">
    <name type="scientific">Hymenobacter koreensis</name>
    <dbReference type="NCBI Taxonomy" id="1084523"/>
    <lineage>
        <taxon>Bacteria</taxon>
        <taxon>Pseudomonadati</taxon>
        <taxon>Bacteroidota</taxon>
        <taxon>Cytophagia</taxon>
        <taxon>Cytophagales</taxon>
        <taxon>Hymenobacteraceae</taxon>
        <taxon>Hymenobacter</taxon>
    </lineage>
</organism>
<comment type="caution">
    <text evidence="2">The sequence shown here is derived from an EMBL/GenBank/DDBJ whole genome shotgun (WGS) entry which is preliminary data.</text>
</comment>
<feature type="compositionally biased region" description="Polar residues" evidence="1">
    <location>
        <begin position="22"/>
        <end position="33"/>
    </location>
</feature>